<evidence type="ECO:0000256" key="1">
    <source>
        <dbReference type="ARBA" id="ARBA00022679"/>
    </source>
</evidence>
<evidence type="ECO:0000313" key="5">
    <source>
        <dbReference type="Proteomes" id="UP000255367"/>
    </source>
</evidence>
<keyword evidence="2" id="KW-0677">Repeat</keyword>
<keyword evidence="1 4" id="KW-0808">Transferase</keyword>
<keyword evidence="5" id="KW-1185">Reference proteome</keyword>
<dbReference type="InterPro" id="IPR036873">
    <property type="entry name" value="Rhodanese-like_dom_sf"/>
</dbReference>
<dbReference type="InterPro" id="IPR001763">
    <property type="entry name" value="Rhodanese-like_dom"/>
</dbReference>
<dbReference type="InterPro" id="IPR045078">
    <property type="entry name" value="TST/MPST-like"/>
</dbReference>
<dbReference type="Gene3D" id="3.40.250.10">
    <property type="entry name" value="Rhodanese-like domain"/>
    <property type="match status" value="2"/>
</dbReference>
<accession>A0A380NMK8</accession>
<name>A0A380NMK8_9FIRM</name>
<organism evidence="4 5">
    <name type="scientific">Veillonella criceti</name>
    <dbReference type="NCBI Taxonomy" id="103891"/>
    <lineage>
        <taxon>Bacteria</taxon>
        <taxon>Bacillati</taxon>
        <taxon>Bacillota</taxon>
        <taxon>Negativicutes</taxon>
        <taxon>Veillonellales</taxon>
        <taxon>Veillonellaceae</taxon>
        <taxon>Veillonella</taxon>
    </lineage>
</organism>
<evidence type="ECO:0000313" key="4">
    <source>
        <dbReference type="EMBL" id="SUP44849.1"/>
    </source>
</evidence>
<dbReference type="CDD" id="cd01448">
    <property type="entry name" value="TST_Repeat_1"/>
    <property type="match status" value="1"/>
</dbReference>
<feature type="domain" description="Rhodanese" evidence="3">
    <location>
        <begin position="13"/>
        <end position="123"/>
    </location>
</feature>
<dbReference type="PANTHER" id="PTHR11364:SF27">
    <property type="entry name" value="SULFURTRANSFERASE"/>
    <property type="match status" value="1"/>
</dbReference>
<dbReference type="RefSeq" id="WP_115310938.1">
    <property type="nucleotide sequence ID" value="NZ_UHIO01000001.1"/>
</dbReference>
<dbReference type="Proteomes" id="UP000255367">
    <property type="component" value="Unassembled WGS sequence"/>
</dbReference>
<protein>
    <submittedName>
        <fullName evidence="4">3-mercaptopyruvate sulfurtransferase</fullName>
        <ecNumber evidence="4">2.8.1.2</ecNumber>
    </submittedName>
</protein>
<dbReference type="EC" id="2.8.1.2" evidence="4"/>
<dbReference type="SMART" id="SM00450">
    <property type="entry name" value="RHOD"/>
    <property type="match status" value="2"/>
</dbReference>
<proteinExistence type="predicted"/>
<dbReference type="GO" id="GO:0004792">
    <property type="term" value="F:thiosulfate-cyanide sulfurtransferase activity"/>
    <property type="evidence" value="ECO:0007669"/>
    <property type="project" value="TreeGrafter"/>
</dbReference>
<dbReference type="SUPFAM" id="SSF52821">
    <property type="entry name" value="Rhodanese/Cell cycle control phosphatase"/>
    <property type="match status" value="2"/>
</dbReference>
<evidence type="ECO:0000256" key="2">
    <source>
        <dbReference type="ARBA" id="ARBA00022737"/>
    </source>
</evidence>
<reference evidence="4 5" key="1">
    <citation type="submission" date="2018-06" db="EMBL/GenBank/DDBJ databases">
        <authorList>
            <consortium name="Pathogen Informatics"/>
            <person name="Doyle S."/>
        </authorList>
    </citation>
    <scope>NUCLEOTIDE SEQUENCE [LARGE SCALE GENOMIC DNA]</scope>
    <source>
        <strain evidence="4 5">NCTC12020</strain>
    </source>
</reference>
<feature type="domain" description="Rhodanese" evidence="3">
    <location>
        <begin position="155"/>
        <end position="265"/>
    </location>
</feature>
<dbReference type="EMBL" id="UHIO01000001">
    <property type="protein sequence ID" value="SUP44849.1"/>
    <property type="molecule type" value="Genomic_DNA"/>
</dbReference>
<dbReference type="Pfam" id="PF00581">
    <property type="entry name" value="Rhodanese"/>
    <property type="match status" value="2"/>
</dbReference>
<dbReference type="PROSITE" id="PS50206">
    <property type="entry name" value="RHODANESE_3"/>
    <property type="match status" value="2"/>
</dbReference>
<gene>
    <name evidence="4" type="primary">sseA</name>
    <name evidence="4" type="ORF">NCTC12020_01861</name>
</gene>
<keyword evidence="4" id="KW-0670">Pyruvate</keyword>
<dbReference type="PANTHER" id="PTHR11364">
    <property type="entry name" value="THIOSULFATE SULFERTANSFERASE"/>
    <property type="match status" value="1"/>
</dbReference>
<evidence type="ECO:0000259" key="3">
    <source>
        <dbReference type="PROSITE" id="PS50206"/>
    </source>
</evidence>
<dbReference type="OrthoDB" id="9770030at2"/>
<sequence>MKHFITPAELVKEQAKYIILDIRGQKAYGAAHIPNAYVLDVTIDLSGPVKKHGGRHPLPDFNVLADKLASFGITKDSHIVVYDSWLFLAGRLWWTLRYMGLSHVKVLAGGIERWIHEGQPVTNIPTPLQTTTASFNYHLQDHMVMTHDHVLESSQTRSHIIIDARTPERYTGTDIDTMDGMTGHIPTAINHFWADGFDANGPLPQEQLKDVFKNILSVTKPIVTYCGSGITACLTMLAMAEIGIESALYVGSSSDWVTYPNAPIATGIESIK</sequence>
<dbReference type="AlphaFoldDB" id="A0A380NMK8"/>
<dbReference type="GO" id="GO:0016784">
    <property type="term" value="F:3-mercaptopyruvate sulfurtransferase activity"/>
    <property type="evidence" value="ECO:0007669"/>
    <property type="project" value="UniProtKB-EC"/>
</dbReference>